<dbReference type="EMBL" id="JAWJWE010000037">
    <property type="protein sequence ID" value="KAK6625842.1"/>
    <property type="molecule type" value="Genomic_DNA"/>
</dbReference>
<accession>A0AAN8S596</accession>
<name>A0AAN8S596_POLSC</name>
<evidence type="ECO:0000313" key="2">
    <source>
        <dbReference type="EMBL" id="KAK6625842.1"/>
    </source>
</evidence>
<dbReference type="AlphaFoldDB" id="A0AAN8S596"/>
<comment type="caution">
    <text evidence="2">The sequence shown here is derived from an EMBL/GenBank/DDBJ whole genome shotgun (WGS) entry which is preliminary data.</text>
</comment>
<evidence type="ECO:0000256" key="1">
    <source>
        <dbReference type="SAM" id="MobiDB-lite"/>
    </source>
</evidence>
<organism evidence="2 3">
    <name type="scientific">Polyplax serrata</name>
    <name type="common">Common mouse louse</name>
    <dbReference type="NCBI Taxonomy" id="468196"/>
    <lineage>
        <taxon>Eukaryota</taxon>
        <taxon>Metazoa</taxon>
        <taxon>Ecdysozoa</taxon>
        <taxon>Arthropoda</taxon>
        <taxon>Hexapoda</taxon>
        <taxon>Insecta</taxon>
        <taxon>Pterygota</taxon>
        <taxon>Neoptera</taxon>
        <taxon>Paraneoptera</taxon>
        <taxon>Psocodea</taxon>
        <taxon>Troctomorpha</taxon>
        <taxon>Phthiraptera</taxon>
        <taxon>Anoplura</taxon>
        <taxon>Polyplacidae</taxon>
        <taxon>Polyplax</taxon>
    </lineage>
</organism>
<dbReference type="Proteomes" id="UP001372834">
    <property type="component" value="Unassembled WGS sequence"/>
</dbReference>
<evidence type="ECO:0000313" key="3">
    <source>
        <dbReference type="Proteomes" id="UP001372834"/>
    </source>
</evidence>
<proteinExistence type="predicted"/>
<sequence length="124" mass="14446">MQPTCSRIREKLSFEDYQEEPEKEFKGLHFKKSADYIQHPACVCIRNGFWRRDWKKRKPGEEPHTVMSSGVSPGCLLDDRGSFGRKRQEEAEVELRVQSIGFPDSSFLERTRGIVTGHTDFRLI</sequence>
<gene>
    <name evidence="2" type="ORF">RUM43_006141</name>
</gene>
<reference evidence="2 3" key="1">
    <citation type="submission" date="2023-10" db="EMBL/GenBank/DDBJ databases">
        <title>Genomes of two closely related lineages of the louse Polyplax serrata with different host specificities.</title>
        <authorList>
            <person name="Martinu J."/>
            <person name="Tarabai H."/>
            <person name="Stefka J."/>
            <person name="Hypsa V."/>
        </authorList>
    </citation>
    <scope>NUCLEOTIDE SEQUENCE [LARGE SCALE GENOMIC DNA]</scope>
    <source>
        <strain evidence="2">HR10_N</strain>
    </source>
</reference>
<feature type="region of interest" description="Disordered" evidence="1">
    <location>
        <begin position="58"/>
        <end position="81"/>
    </location>
</feature>
<protein>
    <submittedName>
        <fullName evidence="2">Uncharacterized protein</fullName>
    </submittedName>
</protein>